<evidence type="ECO:0000259" key="16">
    <source>
        <dbReference type="PROSITE" id="PS50885"/>
    </source>
</evidence>
<keyword evidence="4" id="KW-1003">Cell membrane</keyword>
<evidence type="ECO:0000256" key="13">
    <source>
        <dbReference type="ARBA" id="ARBA00023136"/>
    </source>
</evidence>
<reference evidence="17 18" key="1">
    <citation type="submission" date="2021-04" db="EMBL/GenBank/DDBJ databases">
        <title>Metabacillus sp. strain KIGAM252 whole genome sequence.</title>
        <authorList>
            <person name="Seo M.-J."/>
            <person name="Cho E.-S."/>
            <person name="Hwang C.Y."/>
            <person name="Yoon D.J."/>
        </authorList>
    </citation>
    <scope>NUCLEOTIDE SEQUENCE [LARGE SCALE GENOMIC DNA]</scope>
    <source>
        <strain evidence="17 18">KIGAM252</strain>
    </source>
</reference>
<dbReference type="SMART" id="SM00091">
    <property type="entry name" value="PAS"/>
    <property type="match status" value="1"/>
</dbReference>
<keyword evidence="7 14" id="KW-0812">Transmembrane</keyword>
<keyword evidence="9" id="KW-0418">Kinase</keyword>
<name>A0ABS5LFC5_9BACI</name>
<dbReference type="SUPFAM" id="SSF47384">
    <property type="entry name" value="Homodimeric domain of signal transducing histidine kinase"/>
    <property type="match status" value="1"/>
</dbReference>
<dbReference type="Pfam" id="PF02518">
    <property type="entry name" value="HATPase_c"/>
    <property type="match status" value="1"/>
</dbReference>
<dbReference type="Gene3D" id="3.30.450.20">
    <property type="entry name" value="PAS domain"/>
    <property type="match status" value="1"/>
</dbReference>
<feature type="transmembrane region" description="Helical" evidence="14">
    <location>
        <begin position="12"/>
        <end position="31"/>
    </location>
</feature>
<dbReference type="PANTHER" id="PTHR42878">
    <property type="entry name" value="TWO-COMPONENT HISTIDINE KINASE"/>
    <property type="match status" value="1"/>
</dbReference>
<feature type="transmembrane region" description="Helical" evidence="14">
    <location>
        <begin position="181"/>
        <end position="202"/>
    </location>
</feature>
<evidence type="ECO:0000256" key="5">
    <source>
        <dbReference type="ARBA" id="ARBA00022553"/>
    </source>
</evidence>
<evidence type="ECO:0000256" key="14">
    <source>
        <dbReference type="SAM" id="Phobius"/>
    </source>
</evidence>
<evidence type="ECO:0000256" key="10">
    <source>
        <dbReference type="ARBA" id="ARBA00022840"/>
    </source>
</evidence>
<dbReference type="SUPFAM" id="SSF158472">
    <property type="entry name" value="HAMP domain-like"/>
    <property type="match status" value="1"/>
</dbReference>
<evidence type="ECO:0000256" key="1">
    <source>
        <dbReference type="ARBA" id="ARBA00000085"/>
    </source>
</evidence>
<dbReference type="SUPFAM" id="SSF55874">
    <property type="entry name" value="ATPase domain of HSP90 chaperone/DNA topoisomerase II/histidine kinase"/>
    <property type="match status" value="1"/>
</dbReference>
<dbReference type="InterPro" id="IPR004358">
    <property type="entry name" value="Sig_transdc_His_kin-like_C"/>
</dbReference>
<keyword evidence="11 14" id="KW-1133">Transmembrane helix</keyword>
<dbReference type="CDD" id="cd00082">
    <property type="entry name" value="HisKA"/>
    <property type="match status" value="1"/>
</dbReference>
<evidence type="ECO:0000256" key="9">
    <source>
        <dbReference type="ARBA" id="ARBA00022777"/>
    </source>
</evidence>
<dbReference type="InterPro" id="IPR000014">
    <property type="entry name" value="PAS"/>
</dbReference>
<dbReference type="Pfam" id="PF00672">
    <property type="entry name" value="HAMP"/>
    <property type="match status" value="1"/>
</dbReference>
<dbReference type="InterPro" id="IPR003661">
    <property type="entry name" value="HisK_dim/P_dom"/>
</dbReference>
<dbReference type="PROSITE" id="PS50885">
    <property type="entry name" value="HAMP"/>
    <property type="match status" value="1"/>
</dbReference>
<evidence type="ECO:0000256" key="4">
    <source>
        <dbReference type="ARBA" id="ARBA00022475"/>
    </source>
</evidence>
<proteinExistence type="predicted"/>
<evidence type="ECO:0000313" key="17">
    <source>
        <dbReference type="EMBL" id="MBS2969455.1"/>
    </source>
</evidence>
<feature type="domain" description="Histidine kinase" evidence="15">
    <location>
        <begin position="379"/>
        <end position="597"/>
    </location>
</feature>
<dbReference type="Pfam" id="PF18698">
    <property type="entry name" value="HisK_sensor"/>
    <property type="match status" value="1"/>
</dbReference>
<dbReference type="CDD" id="cd00130">
    <property type="entry name" value="PAS"/>
    <property type="match status" value="1"/>
</dbReference>
<dbReference type="PROSITE" id="PS50109">
    <property type="entry name" value="HIS_KIN"/>
    <property type="match status" value="1"/>
</dbReference>
<protein>
    <recommendedName>
        <fullName evidence="3">histidine kinase</fullName>
        <ecNumber evidence="3">2.7.13.3</ecNumber>
    </recommendedName>
</protein>
<dbReference type="Gene3D" id="6.10.340.10">
    <property type="match status" value="1"/>
</dbReference>
<dbReference type="EC" id="2.7.13.3" evidence="3"/>
<keyword evidence="13 14" id="KW-0472">Membrane</keyword>
<evidence type="ECO:0000256" key="3">
    <source>
        <dbReference type="ARBA" id="ARBA00012438"/>
    </source>
</evidence>
<dbReference type="CDD" id="cd06225">
    <property type="entry name" value="HAMP"/>
    <property type="match status" value="1"/>
</dbReference>
<keyword evidence="5" id="KW-0597">Phosphoprotein</keyword>
<comment type="caution">
    <text evidence="17">The sequence shown here is derived from an EMBL/GenBank/DDBJ whole genome shotgun (WGS) entry which is preliminary data.</text>
</comment>
<keyword evidence="10" id="KW-0067">ATP-binding</keyword>
<dbReference type="Pfam" id="PF00989">
    <property type="entry name" value="PAS"/>
    <property type="match status" value="1"/>
</dbReference>
<dbReference type="RefSeq" id="WP_211558851.1">
    <property type="nucleotide sequence ID" value="NZ_JAGVRK010000001.1"/>
</dbReference>
<dbReference type="EMBL" id="JAGVRK010000001">
    <property type="protein sequence ID" value="MBS2969455.1"/>
    <property type="molecule type" value="Genomic_DNA"/>
</dbReference>
<evidence type="ECO:0000256" key="6">
    <source>
        <dbReference type="ARBA" id="ARBA00022679"/>
    </source>
</evidence>
<gene>
    <name evidence="17" type="ORF">J9317_11840</name>
</gene>
<dbReference type="InterPro" id="IPR050351">
    <property type="entry name" value="BphY/WalK/GraS-like"/>
</dbReference>
<evidence type="ECO:0000256" key="8">
    <source>
        <dbReference type="ARBA" id="ARBA00022741"/>
    </source>
</evidence>
<dbReference type="SMART" id="SM00387">
    <property type="entry name" value="HATPase_c"/>
    <property type="match status" value="1"/>
</dbReference>
<dbReference type="Gene3D" id="3.30.565.10">
    <property type="entry name" value="Histidine kinase-like ATPase, C-terminal domain"/>
    <property type="match status" value="1"/>
</dbReference>
<dbReference type="Gene3D" id="1.10.287.130">
    <property type="match status" value="1"/>
</dbReference>
<keyword evidence="6" id="KW-0808">Transferase</keyword>
<evidence type="ECO:0000256" key="12">
    <source>
        <dbReference type="ARBA" id="ARBA00023012"/>
    </source>
</evidence>
<dbReference type="CDD" id="cd00075">
    <property type="entry name" value="HATPase"/>
    <property type="match status" value="1"/>
</dbReference>
<dbReference type="Proteomes" id="UP000682403">
    <property type="component" value="Unassembled WGS sequence"/>
</dbReference>
<dbReference type="InterPro" id="IPR041328">
    <property type="entry name" value="HisK_sensor"/>
</dbReference>
<comment type="catalytic activity">
    <reaction evidence="1">
        <text>ATP + protein L-histidine = ADP + protein N-phospho-L-histidine.</text>
        <dbReference type="EC" id="2.7.13.3"/>
    </reaction>
</comment>
<dbReference type="InterPro" id="IPR003594">
    <property type="entry name" value="HATPase_dom"/>
</dbReference>
<dbReference type="InterPro" id="IPR005467">
    <property type="entry name" value="His_kinase_dom"/>
</dbReference>
<dbReference type="InterPro" id="IPR036097">
    <property type="entry name" value="HisK_dim/P_sf"/>
</dbReference>
<evidence type="ECO:0000256" key="11">
    <source>
        <dbReference type="ARBA" id="ARBA00022989"/>
    </source>
</evidence>
<dbReference type="SMART" id="SM00304">
    <property type="entry name" value="HAMP"/>
    <property type="match status" value="1"/>
</dbReference>
<keyword evidence="8" id="KW-0547">Nucleotide-binding</keyword>
<keyword evidence="18" id="KW-1185">Reference proteome</keyword>
<dbReference type="InterPro" id="IPR003660">
    <property type="entry name" value="HAMP_dom"/>
</dbReference>
<comment type="subcellular location">
    <subcellularLocation>
        <location evidence="2">Cell membrane</location>
        <topology evidence="2">Multi-pass membrane protein</topology>
    </subcellularLocation>
</comment>
<dbReference type="PRINTS" id="PR00344">
    <property type="entry name" value="BCTRLSENSOR"/>
</dbReference>
<sequence>MRLWRSVVGKLWGTILLLVAFVLLVLTILWFEFIENYQTNQAESELSQMADKISGILENHHDIHDSAELARSIALELSDEKTGIMIVDEKGKAWYSSKGNGRKQPYISLKTIKNDRELSAVLKGTGESMKTITADEETGHKKEKVLLQGVPYQLSEGKHGAVFVSQSLASIREATASTTRYTFIGAAVGLILTTIFAFFLSTRITYPLRKMREAALELTKGKFDKKVPILTGDEIGELAAAFNQMGRQLKYHINALNQEKEHLTSILSSMADGVITLNIDGTILVTNPPAERFLQAWYYEQQMDIKSGEELPPEAKELFRRVVNTEKEQVIEMTLQGRFWVMVMGPLYDQDYVRGAVAVLRDMTEERRLDKLRKDFIANVSHELRTPIALLQGYSEAIVDDIASTDEEKKEISKVIYEESLRMGRLVNELLDLARMEAGHVTLLYEEVHVSELVSKISRKFQGMARDKTIELSTSLNLDHDSFVMDSDKIEQVLTNLVDNAIRHTDEGGKVTFSVQSADKGLRFDVTDTGTGIPEEDLPFVFERFYKADKARTRGRAGTGLGLAIAKNIIEAHHGTITVHSKIHEGTTFTFYLSKVDEAQLKGDTES</sequence>
<dbReference type="InterPro" id="IPR035965">
    <property type="entry name" value="PAS-like_dom_sf"/>
</dbReference>
<dbReference type="PANTHER" id="PTHR42878:SF3">
    <property type="entry name" value="HISTIDINE PROTEIN KINASE SAES"/>
    <property type="match status" value="1"/>
</dbReference>
<accession>A0ABS5LFC5</accession>
<evidence type="ECO:0000313" key="18">
    <source>
        <dbReference type="Proteomes" id="UP000682403"/>
    </source>
</evidence>
<evidence type="ECO:0000256" key="2">
    <source>
        <dbReference type="ARBA" id="ARBA00004651"/>
    </source>
</evidence>
<feature type="domain" description="HAMP" evidence="16">
    <location>
        <begin position="202"/>
        <end position="254"/>
    </location>
</feature>
<dbReference type="InterPro" id="IPR036890">
    <property type="entry name" value="HATPase_C_sf"/>
</dbReference>
<dbReference type="InterPro" id="IPR013767">
    <property type="entry name" value="PAS_fold"/>
</dbReference>
<dbReference type="SUPFAM" id="SSF55785">
    <property type="entry name" value="PYP-like sensor domain (PAS domain)"/>
    <property type="match status" value="1"/>
</dbReference>
<dbReference type="SMART" id="SM00388">
    <property type="entry name" value="HisKA"/>
    <property type="match status" value="1"/>
</dbReference>
<evidence type="ECO:0000256" key="7">
    <source>
        <dbReference type="ARBA" id="ARBA00022692"/>
    </source>
</evidence>
<evidence type="ECO:0000259" key="15">
    <source>
        <dbReference type="PROSITE" id="PS50109"/>
    </source>
</evidence>
<keyword evidence="12" id="KW-0902">Two-component regulatory system</keyword>
<dbReference type="Pfam" id="PF00512">
    <property type="entry name" value="HisKA"/>
    <property type="match status" value="1"/>
</dbReference>
<organism evidence="17 18">
    <name type="scientific">Metabacillus flavus</name>
    <dbReference type="NCBI Taxonomy" id="2823519"/>
    <lineage>
        <taxon>Bacteria</taxon>
        <taxon>Bacillati</taxon>
        <taxon>Bacillota</taxon>
        <taxon>Bacilli</taxon>
        <taxon>Bacillales</taxon>
        <taxon>Bacillaceae</taxon>
        <taxon>Metabacillus</taxon>
    </lineage>
</organism>